<dbReference type="GO" id="GO:0016787">
    <property type="term" value="F:hydrolase activity"/>
    <property type="evidence" value="ECO:0007669"/>
    <property type="project" value="UniProtKB-KW"/>
</dbReference>
<proteinExistence type="predicted"/>
<dbReference type="PANTHER" id="PTHR18901:SF38">
    <property type="entry name" value="PSEUDOURIDINE-5'-PHOSPHATASE"/>
    <property type="match status" value="1"/>
</dbReference>
<dbReference type="Proteomes" id="UP000240653">
    <property type="component" value="Unassembled WGS sequence"/>
</dbReference>
<dbReference type="InterPro" id="IPR023214">
    <property type="entry name" value="HAD_sf"/>
</dbReference>
<keyword evidence="1" id="KW-0378">Hydrolase</keyword>
<dbReference type="InterPro" id="IPR041492">
    <property type="entry name" value="HAD_2"/>
</dbReference>
<dbReference type="PANTHER" id="PTHR18901">
    <property type="entry name" value="2-DEOXYGLUCOSE-6-PHOSPHATE PHOSPHATASE 2"/>
    <property type="match status" value="1"/>
</dbReference>
<dbReference type="AlphaFoldDB" id="A0A2P7SIP6"/>
<dbReference type="InterPro" id="IPR006439">
    <property type="entry name" value="HAD-SF_hydro_IA"/>
</dbReference>
<dbReference type="SFLD" id="SFLDS00003">
    <property type="entry name" value="Haloacid_Dehalogenase"/>
    <property type="match status" value="1"/>
</dbReference>
<accession>A0A2P7SIP6</accession>
<dbReference type="Pfam" id="PF13419">
    <property type="entry name" value="HAD_2"/>
    <property type="match status" value="1"/>
</dbReference>
<name>A0A2P7SIP6_9HYPH</name>
<dbReference type="Gene3D" id="1.10.150.240">
    <property type="entry name" value="Putative phosphatase, domain 2"/>
    <property type="match status" value="1"/>
</dbReference>
<dbReference type="InterPro" id="IPR023198">
    <property type="entry name" value="PGP-like_dom2"/>
</dbReference>
<evidence type="ECO:0000313" key="1">
    <source>
        <dbReference type="EMBL" id="PSJ62347.1"/>
    </source>
</evidence>
<dbReference type="CDD" id="cd07505">
    <property type="entry name" value="HAD_BPGM-like"/>
    <property type="match status" value="1"/>
</dbReference>
<dbReference type="OrthoDB" id="9800058at2"/>
<organism evidence="1 2">
    <name type="scientific">Pseudaminobacter soli</name>
    <name type="common">ex Li et al. 2025</name>
    <dbReference type="NCBI Taxonomy" id="1295366"/>
    <lineage>
        <taxon>Bacteria</taxon>
        <taxon>Pseudomonadati</taxon>
        <taxon>Pseudomonadota</taxon>
        <taxon>Alphaproteobacteria</taxon>
        <taxon>Hyphomicrobiales</taxon>
        <taxon>Phyllobacteriaceae</taxon>
        <taxon>Pseudaminobacter</taxon>
    </lineage>
</organism>
<dbReference type="Gene3D" id="3.40.50.1000">
    <property type="entry name" value="HAD superfamily/HAD-like"/>
    <property type="match status" value="1"/>
</dbReference>
<dbReference type="SUPFAM" id="SSF56784">
    <property type="entry name" value="HAD-like"/>
    <property type="match status" value="1"/>
</dbReference>
<dbReference type="InterPro" id="IPR036412">
    <property type="entry name" value="HAD-like_sf"/>
</dbReference>
<evidence type="ECO:0000313" key="2">
    <source>
        <dbReference type="Proteomes" id="UP000240653"/>
    </source>
</evidence>
<dbReference type="EMBL" id="PXYL01000003">
    <property type="protein sequence ID" value="PSJ62347.1"/>
    <property type="molecule type" value="Genomic_DNA"/>
</dbReference>
<dbReference type="NCBIfam" id="TIGR01509">
    <property type="entry name" value="HAD-SF-IA-v3"/>
    <property type="match status" value="1"/>
</dbReference>
<keyword evidence="2" id="KW-1185">Reference proteome</keyword>
<dbReference type="RefSeq" id="WP_106723532.1">
    <property type="nucleotide sequence ID" value="NZ_PXYL01000003.1"/>
</dbReference>
<dbReference type="SFLD" id="SFLDG01129">
    <property type="entry name" value="C1.5:_HAD__Beta-PGM__Phosphata"/>
    <property type="match status" value="1"/>
</dbReference>
<protein>
    <submittedName>
        <fullName evidence="1">HAD family hydrolase</fullName>
    </submittedName>
</protein>
<gene>
    <name evidence="1" type="ORF">C7I85_08615</name>
</gene>
<reference evidence="1 2" key="1">
    <citation type="submission" date="2018-03" db="EMBL/GenBank/DDBJ databases">
        <title>The draft genome of Mesorhizobium soli JCM 19897.</title>
        <authorList>
            <person name="Li L."/>
            <person name="Liu L."/>
            <person name="Liang L."/>
            <person name="Wang T."/>
            <person name="Zhang X."/>
        </authorList>
    </citation>
    <scope>NUCLEOTIDE SEQUENCE [LARGE SCALE GENOMIC DNA]</scope>
    <source>
        <strain evidence="1 2">JCM 19897</strain>
    </source>
</reference>
<comment type="caution">
    <text evidence="1">The sequence shown here is derived from an EMBL/GenBank/DDBJ whole genome shotgun (WGS) entry which is preliminary data.</text>
</comment>
<sequence length="212" mass="23477">MTPRAVYWDMDGTLIDSEPLHERALRTVLLSLGITPPADLHDRVVGVAAIPVYEMMRDELGLKLPFDDWILRKYVYYMEHVASLKPRDGAIEVYRDLWAQGTPQAVVSNSDRLIVEANLRVLGIDRPGMKSVTRNDVRNGKPDPEPFLRAAWLTGIDPAETFVIEDSHAGATAGVAAGMKALFWPQQPVDHVPDGAILVSSLAELRGHLGLY</sequence>